<evidence type="ECO:0000313" key="4">
    <source>
        <dbReference type="EMBL" id="SCM15767.1"/>
    </source>
</evidence>
<evidence type="ECO:0000313" key="8">
    <source>
        <dbReference type="Proteomes" id="UP000516480"/>
    </source>
</evidence>
<protein>
    <submittedName>
        <fullName evidence="3">WD repeat-containing protein, putative</fullName>
    </submittedName>
</protein>
<dbReference type="VEuPathDB" id="PlasmoDB:PBANKA_0513200"/>
<dbReference type="SMART" id="SM00320">
    <property type="entry name" value="WD40"/>
    <property type="match status" value="5"/>
</dbReference>
<dbReference type="SUPFAM" id="SSF50978">
    <property type="entry name" value="WD40 repeat-like"/>
    <property type="match status" value="2"/>
</dbReference>
<dbReference type="InterPro" id="IPR001680">
    <property type="entry name" value="WD40_rpt"/>
</dbReference>
<keyword evidence="1" id="KW-0853">WD repeat</keyword>
<proteinExistence type="predicted"/>
<accession>A0A1C6WU03</accession>
<evidence type="ECO:0000256" key="2">
    <source>
        <dbReference type="ARBA" id="ARBA00022737"/>
    </source>
</evidence>
<dbReference type="AlphaFoldDB" id="A0A1C6WU03"/>
<dbReference type="Gene3D" id="2.130.10.10">
    <property type="entry name" value="YVTN repeat-like/Quinoprotein amine dehydrogenase"/>
    <property type="match status" value="2"/>
</dbReference>
<dbReference type="Proteomes" id="UP000219860">
    <property type="component" value="Chromosome 5"/>
</dbReference>
<dbReference type="InterPro" id="IPR036322">
    <property type="entry name" value="WD40_repeat_dom_sf"/>
</dbReference>
<sequence>MYNMDKEINEYLGEDVLYDDIENKYDIVDISSSEENEDENSIENNKDPDQIELVKYKENIISYYKKFYGNKSLYCVNNYKKWIYFGSINNKCYLYNCFDADLKCFANSIGFSDKKNVNIFDKNGIKGNSINLESLKNQKYRDTVTNIKFSKDCKYVAFSIYNGDIYVYENNNTNSSELLNYNLSNIKKNINNSNSLVNIYNWNIDKNVTKEELINEDMKFINILSINNSDDKKDIEYFMFCPFNENVIISIYLNSPNIYIWDILENTPINIAHTIDVPTFINVCNYGNNFYLISGFDNGTTVVYDYNIYNLKKKDNTNKKFEKREKKCYHSMGFSQPRLAKEIFDENNDTTNEGTLRINSRNINNKYLYNETVQNPHNILNNDFNENCSNDILCIDNCITNEIYLATHKNIIKLYNINSNNVVSIYDNMHSDLVDYCLFNNKKNNIFASSSLDNNIIIYDFQNNKCINTFCANYDFNITDTNNKMEKGINFLKWINSNLLLFSSLNGNIYIYDIRTRKCVHQFYCHTDTIFNINLSLHLYQNKNILSILTASDDNSSTLHFVDMSSFI</sequence>
<evidence type="ECO:0000313" key="7">
    <source>
        <dbReference type="Proteomes" id="UP000220214"/>
    </source>
</evidence>
<evidence type="ECO:0000313" key="3">
    <source>
        <dbReference type="EMBL" id="SCL92991.1"/>
    </source>
</evidence>
<keyword evidence="2" id="KW-0677">Repeat</keyword>
<reference evidence="6 8" key="1">
    <citation type="submission" date="2016-08" db="EMBL/GenBank/DDBJ databases">
        <authorList>
            <consortium name="Pathogen Informatics"/>
        </authorList>
    </citation>
    <scope>NUCLEOTIDE SEQUENCE [LARGE SCALE GENOMIC DNA]</scope>
    <source>
        <strain evidence="3 8">NK65 ny</strain>
        <strain evidence="5 7">NK65e</strain>
        <strain evidence="4 6">SP11 Antwerpcl1</strain>
    </source>
</reference>
<dbReference type="EMBL" id="LT608253">
    <property type="protein sequence ID" value="SCM15767.1"/>
    <property type="molecule type" value="Genomic_DNA"/>
</dbReference>
<dbReference type="Proteomes" id="UP000220214">
    <property type="component" value="Chromosome 5"/>
</dbReference>
<dbReference type="PANTHER" id="PTHR19857:SF8">
    <property type="entry name" value="ANGIO-ASSOCIATED MIGRATORY CELL PROTEIN"/>
    <property type="match status" value="1"/>
</dbReference>
<organism evidence="3 8">
    <name type="scientific">Plasmodium berghei</name>
    <dbReference type="NCBI Taxonomy" id="5821"/>
    <lineage>
        <taxon>Eukaryota</taxon>
        <taxon>Sar</taxon>
        <taxon>Alveolata</taxon>
        <taxon>Apicomplexa</taxon>
        <taxon>Aconoidasida</taxon>
        <taxon>Haemosporida</taxon>
        <taxon>Plasmodiidae</taxon>
        <taxon>Plasmodium</taxon>
        <taxon>Plasmodium (Vinckeia)</taxon>
    </lineage>
</organism>
<dbReference type="InterPro" id="IPR015943">
    <property type="entry name" value="WD40/YVTN_repeat-like_dom_sf"/>
</dbReference>
<dbReference type="EMBL" id="LT614631">
    <property type="protein sequence ID" value="SCN23010.1"/>
    <property type="molecule type" value="Genomic_DNA"/>
</dbReference>
<evidence type="ECO:0000313" key="5">
    <source>
        <dbReference type="EMBL" id="SCN23010.1"/>
    </source>
</evidence>
<dbReference type="Proteomes" id="UP000516480">
    <property type="component" value="Chromosome 5"/>
</dbReference>
<dbReference type="InterPro" id="IPR051179">
    <property type="entry name" value="WD_repeat_multifunction"/>
</dbReference>
<dbReference type="OrthoDB" id="10261640at2759"/>
<name>A0A1C6WU03_PLABE</name>
<gene>
    <name evidence="5" type="ORF">PBNK65E_000078900</name>
    <name evidence="3" type="ORF">PBNK65NY_000078500</name>
    <name evidence="4" type="ORF">PBSP11A_000078600</name>
</gene>
<evidence type="ECO:0000313" key="6">
    <source>
        <dbReference type="Proteomes" id="UP000219860"/>
    </source>
</evidence>
<dbReference type="PANTHER" id="PTHR19857">
    <property type="entry name" value="MITOCHONDRIAL DIVISION PROTEIN 1-RELATED"/>
    <property type="match status" value="1"/>
</dbReference>
<dbReference type="EMBL" id="LT608141">
    <property type="protein sequence ID" value="SCL92991.1"/>
    <property type="molecule type" value="Genomic_DNA"/>
</dbReference>
<evidence type="ECO:0000256" key="1">
    <source>
        <dbReference type="ARBA" id="ARBA00022574"/>
    </source>
</evidence>